<sequence>MFNNTFAKLTIIKRPYLGGNKMKRIFLSFCVLGIISKSFAQTLEKMTWFNEPSKWEIKNNSLKMFVTPQSDYWRISHYGFTVDDAPFLYNVYGGEFEAKVKIKGNYKTRFDQTGLMLRIDKENYIKAGIEFVDGKYNLSTVVTHTTSDWSVITLDKTPSDIWVKAVRRLDAVEIFYSFDDKNYTMMRNAHLQDNSPVMVGLMAACPDGDGFNATFENFEVKHLPDERRLKWLKNNN</sequence>
<dbReference type="GO" id="GO:0005975">
    <property type="term" value="P:carbohydrate metabolic process"/>
    <property type="evidence" value="ECO:0007669"/>
    <property type="project" value="UniProtKB-ARBA"/>
</dbReference>
<name>A0A1G8NZJ5_9FLAO</name>
<dbReference type="STRING" id="311334.SAMN05421846_1161"/>
<dbReference type="SUPFAM" id="SSF49899">
    <property type="entry name" value="Concanavalin A-like lectins/glucanases"/>
    <property type="match status" value="1"/>
</dbReference>
<dbReference type="Proteomes" id="UP000198869">
    <property type="component" value="Unassembled WGS sequence"/>
</dbReference>
<dbReference type="InterPro" id="IPR009784">
    <property type="entry name" value="DUF1349"/>
</dbReference>
<dbReference type="Pfam" id="PF07081">
    <property type="entry name" value="DUF1349"/>
    <property type="match status" value="1"/>
</dbReference>
<dbReference type="EMBL" id="FNDW01000016">
    <property type="protein sequence ID" value="SDI85398.1"/>
    <property type="molecule type" value="Genomic_DNA"/>
</dbReference>
<dbReference type="Gene3D" id="2.60.120.200">
    <property type="match status" value="1"/>
</dbReference>
<reference evidence="2" key="1">
    <citation type="submission" date="2016-10" db="EMBL/GenBank/DDBJ databases">
        <authorList>
            <person name="Varghese N."/>
            <person name="Submissions S."/>
        </authorList>
    </citation>
    <scope>NUCLEOTIDE SEQUENCE [LARGE SCALE GENOMIC DNA]</scope>
    <source>
        <strain evidence="2">DSM 17071</strain>
    </source>
</reference>
<dbReference type="PANTHER" id="PTHR35332">
    <property type="entry name" value="REGULATION OF ENOLASE PROTEIN 1"/>
    <property type="match status" value="1"/>
</dbReference>
<gene>
    <name evidence="1" type="ORF">SAMN05421846_1161</name>
</gene>
<organism evidence="1 2">
    <name type="scientific">Chryseobacterium taeanense</name>
    <dbReference type="NCBI Taxonomy" id="311334"/>
    <lineage>
        <taxon>Bacteria</taxon>
        <taxon>Pseudomonadati</taxon>
        <taxon>Bacteroidota</taxon>
        <taxon>Flavobacteriia</taxon>
        <taxon>Flavobacteriales</taxon>
        <taxon>Weeksellaceae</taxon>
        <taxon>Chryseobacterium group</taxon>
        <taxon>Chryseobacterium</taxon>
    </lineage>
</organism>
<dbReference type="PANTHER" id="PTHR35332:SF2">
    <property type="entry name" value="REGULATION OF ENOLASE PROTEIN 1"/>
    <property type="match status" value="1"/>
</dbReference>
<dbReference type="PIRSF" id="PIRSF022704">
    <property type="entry name" value="UCP022704"/>
    <property type="match status" value="1"/>
</dbReference>
<keyword evidence="2" id="KW-1185">Reference proteome</keyword>
<dbReference type="AlphaFoldDB" id="A0A1G8NZJ5"/>
<proteinExistence type="predicted"/>
<dbReference type="GO" id="GO:0004553">
    <property type="term" value="F:hydrolase activity, hydrolyzing O-glycosyl compounds"/>
    <property type="evidence" value="ECO:0007669"/>
    <property type="project" value="UniProtKB-ARBA"/>
</dbReference>
<protein>
    <recommendedName>
        <fullName evidence="3">Regulation of enolase protein 1, concanavalin A-like superfamily</fullName>
    </recommendedName>
</protein>
<dbReference type="InterPro" id="IPR015987">
    <property type="entry name" value="UCP022704"/>
</dbReference>
<dbReference type="InterPro" id="IPR013320">
    <property type="entry name" value="ConA-like_dom_sf"/>
</dbReference>
<evidence type="ECO:0000313" key="2">
    <source>
        <dbReference type="Proteomes" id="UP000198869"/>
    </source>
</evidence>
<evidence type="ECO:0008006" key="3">
    <source>
        <dbReference type="Google" id="ProtNLM"/>
    </source>
</evidence>
<accession>A0A1G8NZJ5</accession>
<evidence type="ECO:0000313" key="1">
    <source>
        <dbReference type="EMBL" id="SDI85398.1"/>
    </source>
</evidence>